<dbReference type="Proteomes" id="UP001210865">
    <property type="component" value="Chromosome"/>
</dbReference>
<evidence type="ECO:0000259" key="6">
    <source>
        <dbReference type="Pfam" id="PF02900"/>
    </source>
</evidence>
<dbReference type="CDD" id="cd07363">
    <property type="entry name" value="45_DOPA_Dioxygenase"/>
    <property type="match status" value="1"/>
</dbReference>
<evidence type="ECO:0000256" key="5">
    <source>
        <dbReference type="ARBA" id="ARBA00023002"/>
    </source>
</evidence>
<evidence type="ECO:0000313" key="8">
    <source>
        <dbReference type="Proteomes" id="UP001210865"/>
    </source>
</evidence>
<dbReference type="PANTHER" id="PTHR30096:SF0">
    <property type="entry name" value="4,5-DOPA DIOXYGENASE EXTRADIOL-LIKE PROTEIN"/>
    <property type="match status" value="1"/>
</dbReference>
<evidence type="ECO:0000256" key="2">
    <source>
        <dbReference type="ARBA" id="ARBA00007581"/>
    </source>
</evidence>
<evidence type="ECO:0000256" key="3">
    <source>
        <dbReference type="ARBA" id="ARBA00022723"/>
    </source>
</evidence>
<reference evidence="7 8" key="1">
    <citation type="submission" date="2022-12" db="EMBL/GenBank/DDBJ databases">
        <title>Sphingomonas abieness sp. nov., an endophytic bacterium isolated from Abies koreana.</title>
        <authorList>
            <person name="Jiang L."/>
            <person name="Lee J."/>
        </authorList>
    </citation>
    <scope>NUCLEOTIDE SEQUENCE [LARGE SCALE GENOMIC DNA]</scope>
    <source>
        <strain evidence="8">PAMB 00755</strain>
    </source>
</reference>
<dbReference type="GO" id="GO:0051213">
    <property type="term" value="F:dioxygenase activity"/>
    <property type="evidence" value="ECO:0007669"/>
    <property type="project" value="UniProtKB-KW"/>
</dbReference>
<dbReference type="SUPFAM" id="SSF53213">
    <property type="entry name" value="LigB-like"/>
    <property type="match status" value="1"/>
</dbReference>
<protein>
    <submittedName>
        <fullName evidence="7">Class III extradiol ring-cleavage dioxygenase</fullName>
    </submittedName>
</protein>
<evidence type="ECO:0000256" key="1">
    <source>
        <dbReference type="ARBA" id="ARBA00001947"/>
    </source>
</evidence>
<dbReference type="EMBL" id="CP115174">
    <property type="protein sequence ID" value="WBO21966.1"/>
    <property type="molecule type" value="Genomic_DNA"/>
</dbReference>
<feature type="domain" description="Extradiol ring-cleavage dioxygenase class III enzyme subunit B" evidence="6">
    <location>
        <begin position="35"/>
        <end position="255"/>
    </location>
</feature>
<gene>
    <name evidence="7" type="ORF">PBT88_17655</name>
</gene>
<dbReference type="InterPro" id="IPR014436">
    <property type="entry name" value="Extradiol_dOase_DODA"/>
</dbReference>
<keyword evidence="7" id="KW-0223">Dioxygenase</keyword>
<dbReference type="PANTHER" id="PTHR30096">
    <property type="entry name" value="4,5-DOPA DIOXYGENASE EXTRADIOL-LIKE PROTEIN"/>
    <property type="match status" value="1"/>
</dbReference>
<dbReference type="Pfam" id="PF02900">
    <property type="entry name" value="LigB"/>
    <property type="match status" value="1"/>
</dbReference>
<dbReference type="InterPro" id="IPR004183">
    <property type="entry name" value="Xdiol_dOase_suB"/>
</dbReference>
<keyword evidence="5" id="KW-0560">Oxidoreductase</keyword>
<dbReference type="Gene3D" id="3.40.830.10">
    <property type="entry name" value="LigB-like"/>
    <property type="match status" value="1"/>
</dbReference>
<keyword evidence="4" id="KW-0862">Zinc</keyword>
<accession>A0ABY7NR48</accession>
<sequence length="274" mass="29219">MTASAPAATMPTLFIPHGGGPCFFMDWSSMGGPADTWDKTGTWLRNLLSTLPEKPKGIVVISGHWEEPAFTASTAPRPEMIFDYYGFPAHTYQLSYPAPGAPALAERVVSLLEGAGLPAATDATRGFDHGVFVPFLLVDPEASIPVVPLSLKQDLDPAEHLAAGRALAPLRDEGILIVGSGMSYHNMRGFRTAAAVRPSAIFDAWLSQTVASDPDARRQALAQWSSAPAARESHPREEHLLPLMIAAGAGEDSPGSKPFSDHVMMADISAFRFG</sequence>
<comment type="similarity">
    <text evidence="2">Belongs to the DODA-type extradiol aromatic ring-opening dioxygenase family.</text>
</comment>
<dbReference type="PIRSF" id="PIRSF006157">
    <property type="entry name" value="Doxgns_DODA"/>
    <property type="match status" value="1"/>
</dbReference>
<comment type="cofactor">
    <cofactor evidence="1">
        <name>Zn(2+)</name>
        <dbReference type="ChEBI" id="CHEBI:29105"/>
    </cofactor>
</comment>
<proteinExistence type="inferred from homology"/>
<keyword evidence="8" id="KW-1185">Reference proteome</keyword>
<name>A0ABY7NR48_9SPHN</name>
<keyword evidence="3" id="KW-0479">Metal-binding</keyword>
<organism evidence="7 8">
    <name type="scientific">Sphingomonas abietis</name>
    <dbReference type="NCBI Taxonomy" id="3012344"/>
    <lineage>
        <taxon>Bacteria</taxon>
        <taxon>Pseudomonadati</taxon>
        <taxon>Pseudomonadota</taxon>
        <taxon>Alphaproteobacteria</taxon>
        <taxon>Sphingomonadales</taxon>
        <taxon>Sphingomonadaceae</taxon>
        <taxon>Sphingomonas</taxon>
    </lineage>
</organism>
<dbReference type="RefSeq" id="WP_270076614.1">
    <property type="nucleotide sequence ID" value="NZ_CP115174.1"/>
</dbReference>
<evidence type="ECO:0000313" key="7">
    <source>
        <dbReference type="EMBL" id="WBO21966.1"/>
    </source>
</evidence>
<evidence type="ECO:0000256" key="4">
    <source>
        <dbReference type="ARBA" id="ARBA00022833"/>
    </source>
</evidence>